<dbReference type="PANTHER" id="PTHR35276">
    <property type="entry name" value="S-ADENOSYL-L-METHIONINE-DEPENDENT METHYLTRANSFERASES SUPERFAMILY PROTEIN"/>
    <property type="match status" value="1"/>
</dbReference>
<dbReference type="GO" id="GO:0008168">
    <property type="term" value="F:methyltransferase activity"/>
    <property type="evidence" value="ECO:0007669"/>
    <property type="project" value="UniProtKB-KW"/>
</dbReference>
<proteinExistence type="predicted"/>
<evidence type="ECO:0000313" key="1">
    <source>
        <dbReference type="EMBL" id="USS89528.1"/>
    </source>
</evidence>
<dbReference type="PANTHER" id="PTHR35276:SF1">
    <property type="entry name" value="TRNA (MNM(5)S(2)U34)-METHYLTRANSFERASE, CHLOROPLASTIC"/>
    <property type="match status" value="1"/>
</dbReference>
<keyword evidence="2" id="KW-1185">Reference proteome</keyword>
<dbReference type="GO" id="GO:0032259">
    <property type="term" value="P:methylation"/>
    <property type="evidence" value="ECO:0007669"/>
    <property type="project" value="UniProtKB-KW"/>
</dbReference>
<reference evidence="1" key="1">
    <citation type="submission" date="2022-05" db="EMBL/GenBank/DDBJ databases">
        <authorList>
            <person name="Oliphant S.A."/>
            <person name="Watson-Haigh N.S."/>
            <person name="Sumby K.M."/>
            <person name="Gardner J.M."/>
            <person name="Jiranek V."/>
        </authorList>
    </citation>
    <scope>NUCLEOTIDE SEQUENCE</scope>
    <source>
        <strain evidence="1">KI4_B1</strain>
    </source>
</reference>
<dbReference type="RefSeq" id="WP_252767078.1">
    <property type="nucleotide sequence ID" value="NZ_CP097119.1"/>
</dbReference>
<accession>A0A9Q9E3H4</accession>
<organism evidence="1 2">
    <name type="scientific">Fructilactobacillus cliffordii</name>
    <dbReference type="NCBI Taxonomy" id="2940299"/>
    <lineage>
        <taxon>Bacteria</taxon>
        <taxon>Bacillati</taxon>
        <taxon>Bacillota</taxon>
        <taxon>Bacilli</taxon>
        <taxon>Lactobacillales</taxon>
        <taxon>Lactobacillaceae</taxon>
        <taxon>Fructilactobacillus</taxon>
    </lineage>
</organism>
<dbReference type="EMBL" id="CP097119">
    <property type="protein sequence ID" value="USS89528.1"/>
    <property type="molecule type" value="Genomic_DNA"/>
</dbReference>
<dbReference type="InterPro" id="IPR029063">
    <property type="entry name" value="SAM-dependent_MTases_sf"/>
</dbReference>
<dbReference type="Gene3D" id="3.40.50.150">
    <property type="entry name" value="Vaccinia Virus protein VP39"/>
    <property type="match status" value="1"/>
</dbReference>
<dbReference type="AlphaFoldDB" id="A0A9Q9E3H4"/>
<evidence type="ECO:0000313" key="2">
    <source>
        <dbReference type="Proteomes" id="UP001055911"/>
    </source>
</evidence>
<keyword evidence="1" id="KW-0808">Transferase</keyword>
<dbReference type="Proteomes" id="UP001055911">
    <property type="component" value="Chromosome"/>
</dbReference>
<protein>
    <submittedName>
        <fullName evidence="1">Methyltransferase domain-containing protein</fullName>
    </submittedName>
</protein>
<dbReference type="InterPro" id="IPR010719">
    <property type="entry name" value="MnmM_MeTrfase"/>
</dbReference>
<dbReference type="SUPFAM" id="SSF53335">
    <property type="entry name" value="S-adenosyl-L-methionine-dependent methyltransferases"/>
    <property type="match status" value="1"/>
</dbReference>
<gene>
    <name evidence="1" type="ORF">M3M40_01700</name>
</gene>
<dbReference type="Pfam" id="PF06962">
    <property type="entry name" value="rRNA_methylase"/>
    <property type="match status" value="1"/>
</dbReference>
<sequence>MKLQSALHFSHTLLDQVVKPGDNVIDATAGMGNDTLKLAQLVGPNGHVYSFDIQKTAVTATKAKLAAAGYQNATIVQLGHEQLDQVVRVPIKSAIFNLGYLPNGDHHVITHPETTITALEKCLDLLETLGLVIVVCYYGHPGGEAEKSQVLDWVTHLPQRKFNVLQYQFLNQVHQPPFLLAIQKR</sequence>
<keyword evidence="1" id="KW-0489">Methyltransferase</keyword>
<name>A0A9Q9E3H4_9LACO</name>